<sequence length="225" mass="26001">MKKLLRYGVDAPVITWTSVILGIILILFDYDFSWLLGILLLLLAVIIMAYTIRKYTWVQNIIRHLDLRTASKILDVGTGKDFFLTHVTKAAGPVAFVTGIESKNQYVINKARKNAKKEHVNNRINVIHGDVRHLPFPNDSFNLITAMDTKDSFMDDRDTEDVHQIYHEIIRVLKQYGSFVLVSNQKNVNRIYNYLDTLDGIQVKRSHTTSKFDILHWGELTLKKE</sequence>
<evidence type="ECO:0000313" key="3">
    <source>
        <dbReference type="EMBL" id="QBP17629.1"/>
    </source>
</evidence>
<dbReference type="GO" id="GO:0032259">
    <property type="term" value="P:methylation"/>
    <property type="evidence" value="ECO:0007669"/>
    <property type="project" value="UniProtKB-KW"/>
</dbReference>
<feature type="transmembrane region" description="Helical" evidence="1">
    <location>
        <begin position="34"/>
        <end position="52"/>
    </location>
</feature>
<dbReference type="SUPFAM" id="SSF53335">
    <property type="entry name" value="S-adenosyl-L-methionine-dependent methyltransferases"/>
    <property type="match status" value="1"/>
</dbReference>
<gene>
    <name evidence="3" type="ORF">ELX58_00155</name>
</gene>
<reference evidence="4" key="1">
    <citation type="submission" date="2018-12" db="EMBL/GenBank/DDBJ databases">
        <title>A new species of lactobacillus.</title>
        <authorList>
            <person name="Jian Y."/>
            <person name="Xin L."/>
            <person name="Hong Z.J."/>
            <person name="Ming L.Z."/>
            <person name="Hong X.Z."/>
        </authorList>
    </citation>
    <scope>NUCLEOTIDE SEQUENCE [LARGE SCALE GENOMIC DNA]</scope>
    <source>
        <strain evidence="4">HSLZ-75</strain>
    </source>
</reference>
<dbReference type="Proteomes" id="UP000294321">
    <property type="component" value="Chromosome"/>
</dbReference>
<keyword evidence="1" id="KW-0812">Transmembrane</keyword>
<dbReference type="OrthoDB" id="9808140at2"/>
<dbReference type="PANTHER" id="PTHR44068">
    <property type="entry name" value="ZGC:194242"/>
    <property type="match status" value="1"/>
</dbReference>
<evidence type="ECO:0000313" key="4">
    <source>
        <dbReference type="Proteomes" id="UP000294321"/>
    </source>
</evidence>
<dbReference type="Gene3D" id="3.40.50.150">
    <property type="entry name" value="Vaccinia Virus protein VP39"/>
    <property type="match status" value="1"/>
</dbReference>
<keyword evidence="3" id="KW-0489">Methyltransferase</keyword>
<feature type="domain" description="Methyltransferase" evidence="2">
    <location>
        <begin position="70"/>
        <end position="185"/>
    </location>
</feature>
<dbReference type="KEGG" id="lji:ELX58_00155"/>
<dbReference type="EMBL" id="CP034726">
    <property type="protein sequence ID" value="QBP17629.1"/>
    <property type="molecule type" value="Genomic_DNA"/>
</dbReference>
<keyword evidence="1" id="KW-1133">Transmembrane helix</keyword>
<keyword evidence="3" id="KW-0808">Transferase</keyword>
<dbReference type="GO" id="GO:0008168">
    <property type="term" value="F:methyltransferase activity"/>
    <property type="evidence" value="ECO:0007669"/>
    <property type="project" value="UniProtKB-KW"/>
</dbReference>
<keyword evidence="1" id="KW-0472">Membrane</keyword>
<dbReference type="Pfam" id="PF13847">
    <property type="entry name" value="Methyltransf_31"/>
    <property type="match status" value="1"/>
</dbReference>
<evidence type="ECO:0000256" key="1">
    <source>
        <dbReference type="SAM" id="Phobius"/>
    </source>
</evidence>
<dbReference type="AlphaFoldDB" id="A0A4V1ALH6"/>
<dbReference type="RefSeq" id="WP_133441175.1">
    <property type="nucleotide sequence ID" value="NZ_CP034726.1"/>
</dbReference>
<dbReference type="CDD" id="cd02440">
    <property type="entry name" value="AdoMet_MTases"/>
    <property type="match status" value="1"/>
</dbReference>
<keyword evidence="4" id="KW-1185">Reference proteome</keyword>
<dbReference type="PANTHER" id="PTHR44068:SF11">
    <property type="entry name" value="GERANYL DIPHOSPHATE 2-C-METHYLTRANSFERASE"/>
    <property type="match status" value="1"/>
</dbReference>
<feature type="transmembrane region" description="Helical" evidence="1">
    <location>
        <begin position="7"/>
        <end position="28"/>
    </location>
</feature>
<organism evidence="3 4">
    <name type="scientific">Acetilactobacillus jinshanensis</name>
    <dbReference type="NCBI Taxonomy" id="1720083"/>
    <lineage>
        <taxon>Bacteria</taxon>
        <taxon>Bacillati</taxon>
        <taxon>Bacillota</taxon>
        <taxon>Bacilli</taxon>
        <taxon>Lactobacillales</taxon>
        <taxon>Lactobacillaceae</taxon>
        <taxon>Acetilactobacillus</taxon>
    </lineage>
</organism>
<evidence type="ECO:0000259" key="2">
    <source>
        <dbReference type="Pfam" id="PF13847"/>
    </source>
</evidence>
<dbReference type="InterPro" id="IPR025714">
    <property type="entry name" value="Methyltranfer_dom"/>
</dbReference>
<dbReference type="InterPro" id="IPR029063">
    <property type="entry name" value="SAM-dependent_MTases_sf"/>
</dbReference>
<accession>A0A4V1ALH6</accession>
<protein>
    <submittedName>
        <fullName evidence="3">Class I SAM-dependent methyltransferase</fullName>
    </submittedName>
</protein>
<dbReference type="InterPro" id="IPR050447">
    <property type="entry name" value="Erg6_SMT_methyltransf"/>
</dbReference>
<name>A0A4V1ALH6_9LACO</name>
<proteinExistence type="predicted"/>